<keyword evidence="1" id="KW-1133">Transmembrane helix</keyword>
<evidence type="ECO:0008006" key="4">
    <source>
        <dbReference type="Google" id="ProtNLM"/>
    </source>
</evidence>
<feature type="transmembrane region" description="Helical" evidence="1">
    <location>
        <begin position="100"/>
        <end position="122"/>
    </location>
</feature>
<keyword evidence="1" id="KW-0812">Transmembrane</keyword>
<name>A0A078KVR4_9GAMM</name>
<accession>A0A078KVR4</accession>
<evidence type="ECO:0000256" key="1">
    <source>
        <dbReference type="SAM" id="Phobius"/>
    </source>
</evidence>
<dbReference type="AlphaFoldDB" id="A0A078KVR4"/>
<dbReference type="RefSeq" id="WP_052403161.1">
    <property type="nucleotide sequence ID" value="NZ_CCVW01000001.1"/>
</dbReference>
<sequence length="254" mass="29123">MHLHFLQRLRYYGTPLAASVVIFIGFLGHVFCSIIDIFEGKLVITRHSLLNTVYGSGVKLVLPLLMITSLLGASIIMNVYSILSPYDMQHKVLAISQKILFYDLLPFIISLMLATQSALNMVTAGIKKMKRTPHEVVLGYVIPTMIGTNISALFLYVYALNIVFISIYFCFRYLLHTDTHEYLFHLTNTITSRSIIYSILKMSLYCALVSLIVGYYYYQVAAGYMLIRKAMSRIITRSFIWLATTSFYFKFLNY</sequence>
<gene>
    <name evidence="2" type="ORF">BN59_01355</name>
</gene>
<dbReference type="OrthoDB" id="5643267at2"/>
<keyword evidence="1" id="KW-0472">Membrane</keyword>
<organism evidence="2 3">
    <name type="scientific">Legionella massiliensis</name>
    <dbReference type="NCBI Taxonomy" id="1034943"/>
    <lineage>
        <taxon>Bacteria</taxon>
        <taxon>Pseudomonadati</taxon>
        <taxon>Pseudomonadota</taxon>
        <taxon>Gammaproteobacteria</taxon>
        <taxon>Legionellales</taxon>
        <taxon>Legionellaceae</taxon>
        <taxon>Legionella</taxon>
    </lineage>
</organism>
<dbReference type="Proteomes" id="UP000044071">
    <property type="component" value="Unassembled WGS sequence"/>
</dbReference>
<reference evidence="2 3" key="1">
    <citation type="submission" date="2014-06" db="EMBL/GenBank/DDBJ databases">
        <authorList>
            <person name="Urmite Genomes Urmite Genomes"/>
        </authorList>
    </citation>
    <scope>NUCLEOTIDE SEQUENCE [LARGE SCALE GENOMIC DNA]</scope>
</reference>
<dbReference type="STRING" id="1034943.BN59_01355"/>
<keyword evidence="3" id="KW-1185">Reference proteome</keyword>
<feature type="transmembrane region" description="Helical" evidence="1">
    <location>
        <begin position="195"/>
        <end position="218"/>
    </location>
</feature>
<evidence type="ECO:0000313" key="2">
    <source>
        <dbReference type="EMBL" id="CDZ77076.1"/>
    </source>
</evidence>
<feature type="transmembrane region" description="Helical" evidence="1">
    <location>
        <begin position="16"/>
        <end position="39"/>
    </location>
</feature>
<dbReference type="eggNOG" id="COG0767">
    <property type="taxonomic scope" value="Bacteria"/>
</dbReference>
<dbReference type="InterPro" id="IPR030802">
    <property type="entry name" value="Permease_MalE"/>
</dbReference>
<feature type="transmembrane region" description="Helical" evidence="1">
    <location>
        <begin position="60"/>
        <end position="80"/>
    </location>
</feature>
<protein>
    <recommendedName>
        <fullName evidence="4">ABC transporter permease</fullName>
    </recommendedName>
</protein>
<feature type="transmembrane region" description="Helical" evidence="1">
    <location>
        <begin position="153"/>
        <end position="175"/>
    </location>
</feature>
<evidence type="ECO:0000313" key="3">
    <source>
        <dbReference type="Proteomes" id="UP000044071"/>
    </source>
</evidence>
<proteinExistence type="predicted"/>
<feature type="transmembrane region" description="Helical" evidence="1">
    <location>
        <begin position="230"/>
        <end position="249"/>
    </location>
</feature>
<dbReference type="EMBL" id="CCSB01000001">
    <property type="protein sequence ID" value="CDZ77076.1"/>
    <property type="molecule type" value="Genomic_DNA"/>
</dbReference>
<dbReference type="Pfam" id="PF02405">
    <property type="entry name" value="MlaE"/>
    <property type="match status" value="1"/>
</dbReference>
<dbReference type="GO" id="GO:0043190">
    <property type="term" value="C:ATP-binding cassette (ABC) transporter complex"/>
    <property type="evidence" value="ECO:0007669"/>
    <property type="project" value="InterPro"/>
</dbReference>